<sequence length="533" mass="59543">TRDYFSKLYGRLPTVTSPKPWLTTPSVLCVKERVKADPFEWPKPASVSDFRALLRRGNQKPSPGPDQWEKWCIKALSDYALALVLDLHNYSVAVQQGVQTRDLMSFLAGVQTWGERHKETVYALKRPQMKGFDYLAPEGFYDAINAYGLPSSIIDIDRASQTDTQCRIRTFYGPTAPIVVSGVTKQGGPASPLKAIYTTSLGHRYLDDIAAMDTDGLVITTTNALNADPHLPDDSLRILVTMAEATDDSFIFAKSLRATQSFCLHMERFQFSYGWLTQWRKTFAYVLNDRDPARPDKLTFPSITIESGVDPWTVKHYEVPVIRTGLDFLNAKVDDPGVRFNELKDIIDAFTFPRLTGRLPVTLLRKMVAQNIISRCRALLSLQPVKQVDAEALDARISTKIHAILGMPFNPSSKILTLPVSLHGFGFPSLARINAGIVVEGIARDLNHHIPAYRAMARITLAEWTCNLHNSSCVYPLDGSGLSRSYSHYYKKIPAAWIVAHGIMAAMKPPLSLRGIRRLSDLGEWYTNPTGAL</sequence>
<dbReference type="EMBL" id="JARJCN010000132">
    <property type="protein sequence ID" value="KAJ7070327.1"/>
    <property type="molecule type" value="Genomic_DNA"/>
</dbReference>
<evidence type="ECO:0000313" key="2">
    <source>
        <dbReference type="Proteomes" id="UP001222325"/>
    </source>
</evidence>
<dbReference type="Proteomes" id="UP001222325">
    <property type="component" value="Unassembled WGS sequence"/>
</dbReference>
<accession>A0AAD6TP81</accession>
<evidence type="ECO:0000313" key="1">
    <source>
        <dbReference type="EMBL" id="KAJ7070327.1"/>
    </source>
</evidence>
<evidence type="ECO:0008006" key="3">
    <source>
        <dbReference type="Google" id="ProtNLM"/>
    </source>
</evidence>
<organism evidence="1 2">
    <name type="scientific">Mycena belliarum</name>
    <dbReference type="NCBI Taxonomy" id="1033014"/>
    <lineage>
        <taxon>Eukaryota</taxon>
        <taxon>Fungi</taxon>
        <taxon>Dikarya</taxon>
        <taxon>Basidiomycota</taxon>
        <taxon>Agaricomycotina</taxon>
        <taxon>Agaricomycetes</taxon>
        <taxon>Agaricomycetidae</taxon>
        <taxon>Agaricales</taxon>
        <taxon>Marasmiineae</taxon>
        <taxon>Mycenaceae</taxon>
        <taxon>Mycena</taxon>
    </lineage>
</organism>
<feature type="non-terminal residue" evidence="1">
    <location>
        <position position="533"/>
    </location>
</feature>
<gene>
    <name evidence="1" type="ORF">B0H15DRAFT_737458</name>
</gene>
<reference evidence="1" key="1">
    <citation type="submission" date="2023-03" db="EMBL/GenBank/DDBJ databases">
        <title>Massive genome expansion in bonnet fungi (Mycena s.s.) driven by repeated elements and novel gene families across ecological guilds.</title>
        <authorList>
            <consortium name="Lawrence Berkeley National Laboratory"/>
            <person name="Harder C.B."/>
            <person name="Miyauchi S."/>
            <person name="Viragh M."/>
            <person name="Kuo A."/>
            <person name="Thoen E."/>
            <person name="Andreopoulos B."/>
            <person name="Lu D."/>
            <person name="Skrede I."/>
            <person name="Drula E."/>
            <person name="Henrissat B."/>
            <person name="Morin E."/>
            <person name="Kohler A."/>
            <person name="Barry K."/>
            <person name="LaButti K."/>
            <person name="Morin E."/>
            <person name="Salamov A."/>
            <person name="Lipzen A."/>
            <person name="Mereny Z."/>
            <person name="Hegedus B."/>
            <person name="Baldrian P."/>
            <person name="Stursova M."/>
            <person name="Weitz H."/>
            <person name="Taylor A."/>
            <person name="Grigoriev I.V."/>
            <person name="Nagy L.G."/>
            <person name="Martin F."/>
            <person name="Kauserud H."/>
        </authorList>
    </citation>
    <scope>NUCLEOTIDE SEQUENCE</scope>
    <source>
        <strain evidence="1">CBHHK173m</strain>
    </source>
</reference>
<feature type="non-terminal residue" evidence="1">
    <location>
        <position position="1"/>
    </location>
</feature>
<proteinExistence type="predicted"/>
<dbReference type="AlphaFoldDB" id="A0AAD6TP81"/>
<comment type="caution">
    <text evidence="1">The sequence shown here is derived from an EMBL/GenBank/DDBJ whole genome shotgun (WGS) entry which is preliminary data.</text>
</comment>
<keyword evidence="2" id="KW-1185">Reference proteome</keyword>
<name>A0AAD6TP81_9AGAR</name>
<protein>
    <recommendedName>
        <fullName evidence="3">RNA-dependent RNA polymerase</fullName>
    </recommendedName>
</protein>